<dbReference type="EMBL" id="JAUJYO010000014">
    <property type="protein sequence ID" value="KAK1297856.1"/>
    <property type="molecule type" value="Genomic_DNA"/>
</dbReference>
<feature type="compositionally biased region" description="Basic and acidic residues" evidence="1">
    <location>
        <begin position="1"/>
        <end position="11"/>
    </location>
</feature>
<reference evidence="2" key="2">
    <citation type="submission" date="2023-06" db="EMBL/GenBank/DDBJ databases">
        <authorList>
            <person name="Ma L."/>
            <person name="Liu K.-W."/>
            <person name="Li Z."/>
            <person name="Hsiao Y.-Y."/>
            <person name="Qi Y."/>
            <person name="Fu T."/>
            <person name="Tang G."/>
            <person name="Zhang D."/>
            <person name="Sun W.-H."/>
            <person name="Liu D.-K."/>
            <person name="Li Y."/>
            <person name="Chen G.-Z."/>
            <person name="Liu X.-D."/>
            <person name="Liao X.-Y."/>
            <person name="Jiang Y.-T."/>
            <person name="Yu X."/>
            <person name="Hao Y."/>
            <person name="Huang J."/>
            <person name="Zhao X.-W."/>
            <person name="Ke S."/>
            <person name="Chen Y.-Y."/>
            <person name="Wu W.-L."/>
            <person name="Hsu J.-L."/>
            <person name="Lin Y.-F."/>
            <person name="Huang M.-D."/>
            <person name="Li C.-Y."/>
            <person name="Huang L."/>
            <person name="Wang Z.-W."/>
            <person name="Zhao X."/>
            <person name="Zhong W.-Y."/>
            <person name="Peng D.-H."/>
            <person name="Ahmad S."/>
            <person name="Lan S."/>
            <person name="Zhang J.-S."/>
            <person name="Tsai W.-C."/>
            <person name="Van De Peer Y."/>
            <person name="Liu Z.-J."/>
        </authorList>
    </citation>
    <scope>NUCLEOTIDE SEQUENCE</scope>
    <source>
        <strain evidence="2">CP</strain>
        <tissue evidence="2">Leaves</tissue>
    </source>
</reference>
<dbReference type="PANTHER" id="PTHR33130:SF43">
    <property type="entry name" value="OS01G0688600 PROTEIN"/>
    <property type="match status" value="1"/>
</dbReference>
<protein>
    <recommendedName>
        <fullName evidence="4">DUF1639 family protein</fullName>
    </recommendedName>
</protein>
<feature type="compositionally biased region" description="Pro residues" evidence="1">
    <location>
        <begin position="179"/>
        <end position="188"/>
    </location>
</feature>
<keyword evidence="3" id="KW-1185">Reference proteome</keyword>
<dbReference type="Proteomes" id="UP001180020">
    <property type="component" value="Unassembled WGS sequence"/>
</dbReference>
<feature type="region of interest" description="Disordered" evidence="1">
    <location>
        <begin position="173"/>
        <end position="193"/>
    </location>
</feature>
<evidence type="ECO:0000313" key="3">
    <source>
        <dbReference type="Proteomes" id="UP001180020"/>
    </source>
</evidence>
<name>A0AAV9DAC4_ACOCL</name>
<dbReference type="Pfam" id="PF07797">
    <property type="entry name" value="DUF1639"/>
    <property type="match status" value="1"/>
</dbReference>
<comment type="caution">
    <text evidence="2">The sequence shown here is derived from an EMBL/GenBank/DDBJ whole genome shotgun (WGS) entry which is preliminary data.</text>
</comment>
<evidence type="ECO:0008006" key="4">
    <source>
        <dbReference type="Google" id="ProtNLM"/>
    </source>
</evidence>
<evidence type="ECO:0000313" key="2">
    <source>
        <dbReference type="EMBL" id="KAK1297856.1"/>
    </source>
</evidence>
<proteinExistence type="predicted"/>
<feature type="region of interest" description="Disordered" evidence="1">
    <location>
        <begin position="54"/>
        <end position="110"/>
    </location>
</feature>
<evidence type="ECO:0000256" key="1">
    <source>
        <dbReference type="SAM" id="MobiDB-lite"/>
    </source>
</evidence>
<feature type="region of interest" description="Disordered" evidence="1">
    <location>
        <begin position="1"/>
        <end position="32"/>
    </location>
</feature>
<dbReference type="PANTHER" id="PTHR33130">
    <property type="entry name" value="PUTATIVE (DUF1639)-RELATED"/>
    <property type="match status" value="1"/>
</dbReference>
<dbReference type="AlphaFoldDB" id="A0AAV9DAC4"/>
<organism evidence="2 3">
    <name type="scientific">Acorus calamus</name>
    <name type="common">Sweet flag</name>
    <dbReference type="NCBI Taxonomy" id="4465"/>
    <lineage>
        <taxon>Eukaryota</taxon>
        <taxon>Viridiplantae</taxon>
        <taxon>Streptophyta</taxon>
        <taxon>Embryophyta</taxon>
        <taxon>Tracheophyta</taxon>
        <taxon>Spermatophyta</taxon>
        <taxon>Magnoliopsida</taxon>
        <taxon>Liliopsida</taxon>
        <taxon>Acoraceae</taxon>
        <taxon>Acorus</taxon>
    </lineage>
</organism>
<accession>A0AAV9DAC4</accession>
<feature type="compositionally biased region" description="Low complexity" evidence="1">
    <location>
        <begin position="80"/>
        <end position="90"/>
    </location>
</feature>
<dbReference type="InterPro" id="IPR012438">
    <property type="entry name" value="DUF1639"/>
</dbReference>
<gene>
    <name evidence="2" type="ORF">QJS10_CPB14g00370</name>
</gene>
<reference evidence="2" key="1">
    <citation type="journal article" date="2023" name="Nat. Commun.">
        <title>Diploid and tetraploid genomes of Acorus and the evolution of monocots.</title>
        <authorList>
            <person name="Ma L."/>
            <person name="Liu K.W."/>
            <person name="Li Z."/>
            <person name="Hsiao Y.Y."/>
            <person name="Qi Y."/>
            <person name="Fu T."/>
            <person name="Tang G.D."/>
            <person name="Zhang D."/>
            <person name="Sun W.H."/>
            <person name="Liu D.K."/>
            <person name="Li Y."/>
            <person name="Chen G.Z."/>
            <person name="Liu X.D."/>
            <person name="Liao X.Y."/>
            <person name="Jiang Y.T."/>
            <person name="Yu X."/>
            <person name="Hao Y."/>
            <person name="Huang J."/>
            <person name="Zhao X.W."/>
            <person name="Ke S."/>
            <person name="Chen Y.Y."/>
            <person name="Wu W.L."/>
            <person name="Hsu J.L."/>
            <person name="Lin Y.F."/>
            <person name="Huang M.D."/>
            <person name="Li C.Y."/>
            <person name="Huang L."/>
            <person name="Wang Z.W."/>
            <person name="Zhao X."/>
            <person name="Zhong W.Y."/>
            <person name="Peng D.H."/>
            <person name="Ahmad S."/>
            <person name="Lan S."/>
            <person name="Zhang J.S."/>
            <person name="Tsai W.C."/>
            <person name="Van de Peer Y."/>
            <person name="Liu Z.J."/>
        </authorList>
    </citation>
    <scope>NUCLEOTIDE SEQUENCE</scope>
    <source>
        <strain evidence="2">CP</strain>
    </source>
</reference>
<sequence length="292" mass="31548">MVTAEATEREPPPPPTAAESVDGPPRREPKTFHNFAISDLKWGNQRLLRCVKAHRTTGRHDRRSAGGRSDTAGAGRRYFASSSSASASTSPLQVKFRPPAATSIGTPEVDDGDSGLAEIRAKLLCHLERAAENMERLSLSEDVVVATAAAAVNDGGGVATTPSKPWNLRTRRTACKGNPRPPSPPPTAPAENHHLPWSLRLRGLAAASGGGSEAMGEAKKERPRFSVSLTREEIEEDVFGLTGSKPSRRPKKRPKSVRKQLDMIFPGLWLTEVTPEIYKVADAPRPCKRGTQ</sequence>